<sequence length="166" mass="18755">MIKVGTLVERRARSKMVRGRNGMRQEPVQPQGEGVVLGPAERPRSTLCGAQENQHHRTSSRCREQNIKRMGTFSSVEQSRRFYSLRVVPPWNMTGHGGFLLCKEGMKPMREDDANKKGGKCVIWLWKGLACCCWRISSWSHRGSGSRWGGNLQICVVSGGYNFTIE</sequence>
<dbReference type="Pfam" id="PF01652">
    <property type="entry name" value="IF4E"/>
    <property type="match status" value="1"/>
</dbReference>
<accession>A0A384C2B8</accession>
<dbReference type="GO" id="GO:0003743">
    <property type="term" value="F:translation initiation factor activity"/>
    <property type="evidence" value="ECO:0007669"/>
    <property type="project" value="InterPro"/>
</dbReference>
<evidence type="ECO:0000313" key="2">
    <source>
        <dbReference type="Proteomes" id="UP000261680"/>
    </source>
</evidence>
<dbReference type="InterPro" id="IPR023398">
    <property type="entry name" value="TIF_eIF4e-like"/>
</dbReference>
<dbReference type="GO" id="GO:0003723">
    <property type="term" value="F:RNA binding"/>
    <property type="evidence" value="ECO:0007669"/>
    <property type="project" value="InterPro"/>
</dbReference>
<gene>
    <name evidence="3" type="primary">LOC103663057</name>
</gene>
<keyword evidence="2" id="KW-1185">Reference proteome</keyword>
<proteinExistence type="predicted"/>
<dbReference type="RefSeq" id="XP_008688998.1">
    <property type="nucleotide sequence ID" value="XM_008690776.2"/>
</dbReference>
<protein>
    <submittedName>
        <fullName evidence="3">Eukaryotic translation initiation factor 4E type 2-like</fullName>
    </submittedName>
</protein>
<dbReference type="KEGG" id="umr:103663057"/>
<dbReference type="Gene3D" id="3.30.760.10">
    <property type="entry name" value="RNA Cap, Translation Initiation Factor Eif4e"/>
    <property type="match status" value="1"/>
</dbReference>
<name>A0A384C2B8_URSMA</name>
<feature type="region of interest" description="Disordered" evidence="1">
    <location>
        <begin position="16"/>
        <end position="35"/>
    </location>
</feature>
<reference evidence="3" key="1">
    <citation type="submission" date="2025-08" db="UniProtKB">
        <authorList>
            <consortium name="RefSeq"/>
        </authorList>
    </citation>
    <scope>IDENTIFICATION</scope>
    <source>
        <tissue evidence="3">Whole blood</tissue>
    </source>
</reference>
<dbReference type="AlphaFoldDB" id="A0A384C2B8"/>
<dbReference type="GeneID" id="103663057"/>
<dbReference type="InterPro" id="IPR001040">
    <property type="entry name" value="TIF_eIF_4E"/>
</dbReference>
<dbReference type="SUPFAM" id="SSF55418">
    <property type="entry name" value="eIF4e-like"/>
    <property type="match status" value="1"/>
</dbReference>
<organism evidence="2 3">
    <name type="scientific">Ursus maritimus</name>
    <name type="common">Polar bear</name>
    <name type="synonym">Thalarctos maritimus</name>
    <dbReference type="NCBI Taxonomy" id="29073"/>
    <lineage>
        <taxon>Eukaryota</taxon>
        <taxon>Metazoa</taxon>
        <taxon>Chordata</taxon>
        <taxon>Craniata</taxon>
        <taxon>Vertebrata</taxon>
        <taxon>Euteleostomi</taxon>
        <taxon>Mammalia</taxon>
        <taxon>Eutheria</taxon>
        <taxon>Laurasiatheria</taxon>
        <taxon>Carnivora</taxon>
        <taxon>Caniformia</taxon>
        <taxon>Ursidae</taxon>
        <taxon>Ursus</taxon>
    </lineage>
</organism>
<evidence type="ECO:0000256" key="1">
    <source>
        <dbReference type="SAM" id="MobiDB-lite"/>
    </source>
</evidence>
<dbReference type="Proteomes" id="UP000261680">
    <property type="component" value="Unplaced"/>
</dbReference>
<evidence type="ECO:0000313" key="3">
    <source>
        <dbReference type="RefSeq" id="XP_008688998.1"/>
    </source>
</evidence>